<reference evidence="2 3" key="1">
    <citation type="journal article" date="2019" name="G3 (Bethesda)">
        <title>Sequencing of a Wild Apple (Malus baccata) Genome Unravels the Differences Between Cultivated and Wild Apple Species Regarding Disease Resistance and Cold Tolerance.</title>
        <authorList>
            <person name="Chen X."/>
        </authorList>
    </citation>
    <scope>NUCLEOTIDE SEQUENCE [LARGE SCALE GENOMIC DNA]</scope>
    <source>
        <strain evidence="3">cv. Shandingzi</strain>
        <tissue evidence="2">Leaves</tissue>
    </source>
</reference>
<comment type="caution">
    <text evidence="2">The sequence shown here is derived from an EMBL/GenBank/DDBJ whole genome shotgun (WGS) entry which is preliminary data.</text>
</comment>
<feature type="domain" description="Plastocyanin-like" evidence="1">
    <location>
        <begin position="58"/>
        <end position="99"/>
    </location>
</feature>
<evidence type="ECO:0000259" key="1">
    <source>
        <dbReference type="Pfam" id="PF00394"/>
    </source>
</evidence>
<dbReference type="SUPFAM" id="SSF49503">
    <property type="entry name" value="Cupredoxins"/>
    <property type="match status" value="1"/>
</dbReference>
<protein>
    <recommendedName>
        <fullName evidence="1">Plastocyanin-like domain-containing protein</fullName>
    </recommendedName>
</protein>
<dbReference type="InterPro" id="IPR001117">
    <property type="entry name" value="Cu-oxidase_2nd"/>
</dbReference>
<gene>
    <name evidence="2" type="ORF">C1H46_035008</name>
</gene>
<organism evidence="2 3">
    <name type="scientific">Malus baccata</name>
    <name type="common">Siberian crab apple</name>
    <name type="synonym">Pyrus baccata</name>
    <dbReference type="NCBI Taxonomy" id="106549"/>
    <lineage>
        <taxon>Eukaryota</taxon>
        <taxon>Viridiplantae</taxon>
        <taxon>Streptophyta</taxon>
        <taxon>Embryophyta</taxon>
        <taxon>Tracheophyta</taxon>
        <taxon>Spermatophyta</taxon>
        <taxon>Magnoliopsida</taxon>
        <taxon>eudicotyledons</taxon>
        <taxon>Gunneridae</taxon>
        <taxon>Pentapetalae</taxon>
        <taxon>rosids</taxon>
        <taxon>fabids</taxon>
        <taxon>Rosales</taxon>
        <taxon>Rosaceae</taxon>
        <taxon>Amygdaloideae</taxon>
        <taxon>Maleae</taxon>
        <taxon>Malus</taxon>
    </lineage>
</organism>
<evidence type="ECO:0000313" key="2">
    <source>
        <dbReference type="EMBL" id="TQD79446.1"/>
    </source>
</evidence>
<name>A0A540KYZ2_MALBA</name>
<sequence length="195" mass="21523">MLITAALSPSRSKMKLGDDTCNDVDFIVDVHRAINGVGEPQLAVGWVAGIQKRDRQNSGETYSVLLKADQDPSRNYWITTNVVSRNATTPPSLGIFNYYPNHPRRSPPSVPPASPAWDNVLARLDQSLAYKAHQGFIHAPPATSDIVIVLLNTQNTINGFVRWSVNPPSCQLWLSGPFRPTHSPVDTIFLHPSFL</sequence>
<dbReference type="STRING" id="106549.A0A540KYZ2"/>
<accession>A0A540KYZ2</accession>
<dbReference type="AlphaFoldDB" id="A0A540KYZ2"/>
<dbReference type="Gene3D" id="2.60.40.420">
    <property type="entry name" value="Cupredoxins - blue copper proteins"/>
    <property type="match status" value="1"/>
</dbReference>
<dbReference type="InterPro" id="IPR008972">
    <property type="entry name" value="Cupredoxin"/>
</dbReference>
<dbReference type="Proteomes" id="UP000315295">
    <property type="component" value="Unassembled WGS sequence"/>
</dbReference>
<evidence type="ECO:0000313" key="3">
    <source>
        <dbReference type="Proteomes" id="UP000315295"/>
    </source>
</evidence>
<dbReference type="Pfam" id="PF00394">
    <property type="entry name" value="Cu-oxidase"/>
    <property type="match status" value="1"/>
</dbReference>
<dbReference type="EMBL" id="VIEB01000858">
    <property type="protein sequence ID" value="TQD79446.1"/>
    <property type="molecule type" value="Genomic_DNA"/>
</dbReference>
<keyword evidence="3" id="KW-1185">Reference proteome</keyword>
<proteinExistence type="predicted"/>